<dbReference type="PROSITE" id="PS52029">
    <property type="entry name" value="LD_TPASE"/>
    <property type="match status" value="1"/>
</dbReference>
<name>A0A0R1YHJ7_9LACO</name>
<evidence type="ECO:0000256" key="7">
    <source>
        <dbReference type="SAM" id="Phobius"/>
    </source>
</evidence>
<dbReference type="Gene3D" id="2.40.440.10">
    <property type="entry name" value="L,D-transpeptidase catalytic domain-like"/>
    <property type="match status" value="1"/>
</dbReference>
<dbReference type="InterPro" id="IPR022029">
    <property type="entry name" value="YoaR-like_PG-bd"/>
</dbReference>
<keyword evidence="3 6" id="KW-0133">Cell shape</keyword>
<dbReference type="PATRIC" id="fig|1423754.3.peg.1176"/>
<dbReference type="GO" id="GO:0016740">
    <property type="term" value="F:transferase activity"/>
    <property type="evidence" value="ECO:0007669"/>
    <property type="project" value="UniProtKB-KW"/>
</dbReference>
<dbReference type="Pfam" id="PF03734">
    <property type="entry name" value="YkuD"/>
    <property type="match status" value="1"/>
</dbReference>
<evidence type="ECO:0000259" key="8">
    <source>
        <dbReference type="PROSITE" id="PS52029"/>
    </source>
</evidence>
<dbReference type="Pfam" id="PF12229">
    <property type="entry name" value="PG_binding_4"/>
    <property type="match status" value="1"/>
</dbReference>
<evidence type="ECO:0000256" key="6">
    <source>
        <dbReference type="PROSITE-ProRule" id="PRU01373"/>
    </source>
</evidence>
<evidence type="ECO:0000256" key="1">
    <source>
        <dbReference type="ARBA" id="ARBA00004752"/>
    </source>
</evidence>
<comment type="caution">
    <text evidence="9">The sequence shown here is derived from an EMBL/GenBank/DDBJ whole genome shotgun (WGS) entry which is preliminary data.</text>
</comment>
<dbReference type="InterPro" id="IPR038063">
    <property type="entry name" value="Transpep_catalytic_dom"/>
</dbReference>
<evidence type="ECO:0000313" key="10">
    <source>
        <dbReference type="Proteomes" id="UP000051223"/>
    </source>
</evidence>
<dbReference type="AlphaFoldDB" id="A0A0R1YHJ7"/>
<dbReference type="PANTHER" id="PTHR30582:SF33">
    <property type="entry name" value="EXPORTED PROTEIN"/>
    <property type="match status" value="1"/>
</dbReference>
<dbReference type="GO" id="GO:0071972">
    <property type="term" value="F:peptidoglycan L,D-transpeptidase activity"/>
    <property type="evidence" value="ECO:0007669"/>
    <property type="project" value="TreeGrafter"/>
</dbReference>
<dbReference type="SUPFAM" id="SSF143985">
    <property type="entry name" value="L,D-transpeptidase pre-catalytic domain-like"/>
    <property type="match status" value="1"/>
</dbReference>
<dbReference type="PANTHER" id="PTHR30582">
    <property type="entry name" value="L,D-TRANSPEPTIDASE"/>
    <property type="match status" value="1"/>
</dbReference>
<dbReference type="CDD" id="cd16913">
    <property type="entry name" value="YkuD_like"/>
    <property type="match status" value="1"/>
</dbReference>
<evidence type="ECO:0000256" key="3">
    <source>
        <dbReference type="ARBA" id="ARBA00022960"/>
    </source>
</evidence>
<comment type="pathway">
    <text evidence="1 6">Cell wall biogenesis; peptidoglycan biosynthesis.</text>
</comment>
<organism evidence="9 10">
    <name type="scientific">Lactobacillus hamsteri DSM 5661 = JCM 6256</name>
    <dbReference type="NCBI Taxonomy" id="1423754"/>
    <lineage>
        <taxon>Bacteria</taxon>
        <taxon>Bacillati</taxon>
        <taxon>Bacillota</taxon>
        <taxon>Bacilli</taxon>
        <taxon>Lactobacillales</taxon>
        <taxon>Lactobacillaceae</taxon>
        <taxon>Lactobacillus</taxon>
    </lineage>
</organism>
<keyword evidence="7" id="KW-0472">Membrane</keyword>
<protein>
    <submittedName>
        <fullName evidence="9">Secreted protein</fullName>
    </submittedName>
</protein>
<feature type="transmembrane region" description="Helical" evidence="7">
    <location>
        <begin position="51"/>
        <end position="70"/>
    </location>
</feature>
<sequence length="433" mass="48816">MLEKLLIFTNIIIDDKLSKANIHSQKERVKSWVDNMQSRQNLRKRNNRNNLYLVIAGVIIVIAIIFGVVIHNNRVASEAKARKFATTHFNPNVKIYGVKVGKLTVNKATDKINEKANNTVRLDNDKIIFSRDPQVQTITKDQVKNYFDKQHTDLPSKNKYNYKSSELSTAQKKLKAVNKAVVTYNVGGKSFKLKADDLIDKASYKDGKYNFEDVDKLTDKMNEIDKEVSTLHKSYKFKVPAGKTITVKNESYGWGVYVKKAKAAVEKAFMDGTKTVDGKDYIYGLGYSTYAHGYGKSNNGIGKNYIVVSIKKQEVWVVRKGKVVVHLNDVVTGTYTGGKGNRTPTGVWYIQYKESPSTLRGTNDDGSSYASKVQYWMPFTLSGCGFHDASWRNDWSKTAYLRGGSHGCVNIRPSEVHSVWANVAKDDPVIVYN</sequence>
<dbReference type="GO" id="GO:0005576">
    <property type="term" value="C:extracellular region"/>
    <property type="evidence" value="ECO:0007669"/>
    <property type="project" value="TreeGrafter"/>
</dbReference>
<dbReference type="InterPro" id="IPR038054">
    <property type="entry name" value="LD_TPept-like_central_sf"/>
</dbReference>
<evidence type="ECO:0000256" key="5">
    <source>
        <dbReference type="ARBA" id="ARBA00023316"/>
    </source>
</evidence>
<dbReference type="STRING" id="1423754.FC39_GL001143"/>
<feature type="active site" description="Proton donor/acceptor" evidence="6">
    <location>
        <position position="387"/>
    </location>
</feature>
<evidence type="ECO:0000256" key="4">
    <source>
        <dbReference type="ARBA" id="ARBA00022984"/>
    </source>
</evidence>
<keyword evidence="5 6" id="KW-0961">Cell wall biogenesis/degradation</keyword>
<dbReference type="GO" id="GO:0008360">
    <property type="term" value="P:regulation of cell shape"/>
    <property type="evidence" value="ECO:0007669"/>
    <property type="project" value="UniProtKB-UniRule"/>
</dbReference>
<reference evidence="9 10" key="1">
    <citation type="journal article" date="2015" name="Genome Announc.">
        <title>Expanding the biotechnology potential of lactobacilli through comparative genomics of 213 strains and associated genera.</title>
        <authorList>
            <person name="Sun Z."/>
            <person name="Harris H.M."/>
            <person name="McCann A."/>
            <person name="Guo C."/>
            <person name="Argimon S."/>
            <person name="Zhang W."/>
            <person name="Yang X."/>
            <person name="Jeffery I.B."/>
            <person name="Cooney J.C."/>
            <person name="Kagawa T.F."/>
            <person name="Liu W."/>
            <person name="Song Y."/>
            <person name="Salvetti E."/>
            <person name="Wrobel A."/>
            <person name="Rasinkangas P."/>
            <person name="Parkhill J."/>
            <person name="Rea M.C."/>
            <person name="O'Sullivan O."/>
            <person name="Ritari J."/>
            <person name="Douillard F.P."/>
            <person name="Paul Ross R."/>
            <person name="Yang R."/>
            <person name="Briner A.E."/>
            <person name="Felis G.E."/>
            <person name="de Vos W.M."/>
            <person name="Barrangou R."/>
            <person name="Klaenhammer T.R."/>
            <person name="Caufield P.W."/>
            <person name="Cui Y."/>
            <person name="Zhang H."/>
            <person name="O'Toole P.W."/>
        </authorList>
    </citation>
    <scope>NUCLEOTIDE SEQUENCE [LARGE SCALE GENOMIC DNA]</scope>
    <source>
        <strain evidence="9 10">DSM 5661</strain>
    </source>
</reference>
<feature type="active site" description="Nucleophile" evidence="6">
    <location>
        <position position="408"/>
    </location>
</feature>
<dbReference type="eggNOG" id="COG1376">
    <property type="taxonomic scope" value="Bacteria"/>
</dbReference>
<dbReference type="InterPro" id="IPR005490">
    <property type="entry name" value="LD_TPept_cat_dom"/>
</dbReference>
<keyword evidence="4 6" id="KW-0573">Peptidoglycan synthesis</keyword>
<accession>A0A0R1YHJ7</accession>
<dbReference type="EMBL" id="AZGI01000044">
    <property type="protein sequence ID" value="KRM39126.1"/>
    <property type="molecule type" value="Genomic_DNA"/>
</dbReference>
<keyword evidence="2" id="KW-0808">Transferase</keyword>
<dbReference type="Gene3D" id="3.10.20.800">
    <property type="match status" value="1"/>
</dbReference>
<dbReference type="SUPFAM" id="SSF141523">
    <property type="entry name" value="L,D-transpeptidase catalytic domain-like"/>
    <property type="match status" value="1"/>
</dbReference>
<keyword evidence="7" id="KW-0812">Transmembrane</keyword>
<feature type="domain" description="L,D-TPase catalytic" evidence="8">
    <location>
        <begin position="304"/>
        <end position="432"/>
    </location>
</feature>
<dbReference type="GO" id="GO:0071555">
    <property type="term" value="P:cell wall organization"/>
    <property type="evidence" value="ECO:0007669"/>
    <property type="project" value="UniProtKB-UniRule"/>
</dbReference>
<dbReference type="Proteomes" id="UP000051223">
    <property type="component" value="Unassembled WGS sequence"/>
</dbReference>
<dbReference type="GO" id="GO:0018104">
    <property type="term" value="P:peptidoglycan-protein cross-linking"/>
    <property type="evidence" value="ECO:0007669"/>
    <property type="project" value="TreeGrafter"/>
</dbReference>
<proteinExistence type="predicted"/>
<keyword evidence="7" id="KW-1133">Transmembrane helix</keyword>
<dbReference type="UniPathway" id="UPA00219"/>
<gene>
    <name evidence="9" type="ORF">FC39_GL001143</name>
</gene>
<evidence type="ECO:0000313" key="9">
    <source>
        <dbReference type="EMBL" id="KRM39126.1"/>
    </source>
</evidence>
<evidence type="ECO:0000256" key="2">
    <source>
        <dbReference type="ARBA" id="ARBA00022679"/>
    </source>
</evidence>
<dbReference type="InterPro" id="IPR050979">
    <property type="entry name" value="LD-transpeptidase"/>
</dbReference>
<keyword evidence="10" id="KW-1185">Reference proteome</keyword>